<comment type="subunit">
    <text evidence="10">Homodimer.</text>
</comment>
<dbReference type="FunFam" id="3.20.20.390:FF:000001">
    <property type="entry name" value="Heptaprenylglyceryl phosphate synthase"/>
    <property type="match status" value="1"/>
</dbReference>
<evidence type="ECO:0000256" key="8">
    <source>
        <dbReference type="ARBA" id="ARBA00048318"/>
    </source>
</evidence>
<dbReference type="EMBL" id="CP034235">
    <property type="protein sequence ID" value="QGQ93582.1"/>
    <property type="molecule type" value="Genomic_DNA"/>
</dbReference>
<evidence type="ECO:0000256" key="9">
    <source>
        <dbReference type="ARBA" id="ARBA00066888"/>
    </source>
</evidence>
<keyword evidence="3 10" id="KW-0479">Metal-binding</keyword>
<keyword evidence="2 10" id="KW-0808">Transferase</keyword>
<dbReference type="PANTHER" id="PTHR40029">
    <property type="match status" value="1"/>
</dbReference>
<dbReference type="PANTHER" id="PTHR40029:SF2">
    <property type="entry name" value="HEPTAPRENYLGLYCERYL PHOSPHATE SYNTHASE"/>
    <property type="match status" value="1"/>
</dbReference>
<keyword evidence="1 10" id="KW-0444">Lipid biosynthesis</keyword>
<feature type="binding site" evidence="10">
    <location>
        <position position="15"/>
    </location>
    <ligand>
        <name>Mg(2+)</name>
        <dbReference type="ChEBI" id="CHEBI:18420"/>
    </ligand>
</feature>
<sequence>MSLQIRGWKHVFKLDPARSLHDDALERVCLSGTDAIIVGGSSDISYDNTVDLLSRIRRYELPCVLEISTTEAIVPGFDLYFIPVVLNAGNTEWITGQHQRALRDYGSLLRWEQMIPEGYVILNENCTAAALTEADCNLTEQDIMAYARMADKLFRMPIFYMEYSGVFGNMEWVQQAAKVIQGAQLFYGGGIDSPEKALQASAAADTIVVGNVVYDNLEQAIATVAAVKVTL</sequence>
<keyword evidence="7 10" id="KW-1208">Phospholipid metabolism</keyword>
<accession>A0A6B8RDL8</accession>
<keyword evidence="12" id="KW-1185">Reference proteome</keyword>
<dbReference type="GO" id="GO:0046474">
    <property type="term" value="P:glycerophospholipid biosynthetic process"/>
    <property type="evidence" value="ECO:0007669"/>
    <property type="project" value="UniProtKB-UniRule"/>
</dbReference>
<keyword evidence="5 10" id="KW-0443">Lipid metabolism</keyword>
<dbReference type="Proteomes" id="UP000426246">
    <property type="component" value="Chromosome"/>
</dbReference>
<comment type="caution">
    <text evidence="10">Lacks conserved residue(s) required for the propagation of feature annotation.</text>
</comment>
<evidence type="ECO:0000256" key="3">
    <source>
        <dbReference type="ARBA" id="ARBA00022723"/>
    </source>
</evidence>
<dbReference type="SUPFAM" id="SSF51395">
    <property type="entry name" value="FMN-linked oxidoreductases"/>
    <property type="match status" value="1"/>
</dbReference>
<dbReference type="NCBIfam" id="NF003197">
    <property type="entry name" value="PRK04169.1-1"/>
    <property type="match status" value="1"/>
</dbReference>
<dbReference type="NCBIfam" id="TIGR01768">
    <property type="entry name" value="GGGP-family"/>
    <property type="match status" value="1"/>
</dbReference>
<protein>
    <recommendedName>
        <fullName evidence="9 10">Heptaprenylglyceryl phosphate synthase</fullName>
        <shortName evidence="10">HepGP synthase</shortName>
        <ecNumber evidence="9 10">2.5.1.n9</ecNumber>
    </recommendedName>
    <alternativeName>
        <fullName evidence="10">Glycerol-1-phosphate heptaprenyltransferase</fullName>
    </alternativeName>
</protein>
<dbReference type="InterPro" id="IPR039074">
    <property type="entry name" value="GGGP/HepGP_synthase_I"/>
</dbReference>
<feature type="binding site" evidence="10">
    <location>
        <begin position="210"/>
        <end position="211"/>
    </location>
    <ligand>
        <name>sn-glycerol 1-phosphate</name>
        <dbReference type="ChEBI" id="CHEBI:57685"/>
    </ligand>
</feature>
<dbReference type="NCBIfam" id="NF003199">
    <property type="entry name" value="PRK04169.1-3"/>
    <property type="match status" value="1"/>
</dbReference>
<dbReference type="CDD" id="cd02812">
    <property type="entry name" value="PcrB_like"/>
    <property type="match status" value="1"/>
</dbReference>
<keyword evidence="6 10" id="KW-0594">Phospholipid biosynthesis</keyword>
<evidence type="ECO:0000256" key="2">
    <source>
        <dbReference type="ARBA" id="ARBA00022679"/>
    </source>
</evidence>
<comment type="similarity">
    <text evidence="10">Belongs to the GGGP/HepGP synthase family. Group I subfamily.</text>
</comment>
<evidence type="ECO:0000256" key="10">
    <source>
        <dbReference type="HAMAP-Rule" id="MF_00112"/>
    </source>
</evidence>
<dbReference type="Gene3D" id="3.20.20.390">
    <property type="entry name" value="FMN-linked oxidoreductases"/>
    <property type="match status" value="1"/>
</dbReference>
<evidence type="ECO:0000313" key="11">
    <source>
        <dbReference type="EMBL" id="QGQ93582.1"/>
    </source>
</evidence>
<keyword evidence="4 10" id="KW-0460">Magnesium</keyword>
<comment type="cofactor">
    <cofactor evidence="10">
        <name>Mg(2+)</name>
        <dbReference type="ChEBI" id="CHEBI:18420"/>
    </cofactor>
</comment>
<feature type="binding site" evidence="10">
    <location>
        <position position="13"/>
    </location>
    <ligand>
        <name>sn-glycerol 1-phosphate</name>
        <dbReference type="ChEBI" id="CHEBI:57685"/>
    </ligand>
</feature>
<evidence type="ECO:0000256" key="7">
    <source>
        <dbReference type="ARBA" id="ARBA00023264"/>
    </source>
</evidence>
<dbReference type="GO" id="GO:0120536">
    <property type="term" value="F:heptaprenylglyceryl phosphate synthase activity"/>
    <property type="evidence" value="ECO:0007669"/>
    <property type="project" value="RHEA"/>
</dbReference>
<feature type="binding site" evidence="10">
    <location>
        <position position="190"/>
    </location>
    <ligand>
        <name>sn-glycerol 1-phosphate</name>
        <dbReference type="ChEBI" id="CHEBI:57685"/>
    </ligand>
</feature>
<dbReference type="Pfam" id="PF01884">
    <property type="entry name" value="PcrB"/>
    <property type="match status" value="1"/>
</dbReference>
<organism evidence="11 12">
    <name type="scientific">Paenibacillus psychroresistens</name>
    <dbReference type="NCBI Taxonomy" id="1778678"/>
    <lineage>
        <taxon>Bacteria</taxon>
        <taxon>Bacillati</taxon>
        <taxon>Bacillota</taxon>
        <taxon>Bacilli</taxon>
        <taxon>Bacillales</taxon>
        <taxon>Paenibacillaceae</taxon>
        <taxon>Paenibacillus</taxon>
    </lineage>
</organism>
<evidence type="ECO:0000256" key="4">
    <source>
        <dbReference type="ARBA" id="ARBA00022842"/>
    </source>
</evidence>
<comment type="function">
    <text evidence="10">Prenyltransferase that catalyzes in vivo the transfer of the heptaprenyl moiety of heptaprenyl pyrophosphate (HepPP; 35 carbon atoms) to the C3 hydroxyl of sn-glycerol-1-phosphate (G1P), producing heptaprenylglyceryl phosphate (HepGP). This reaction is an ether-bond-formation step in the biosynthesis of archaea-type G1P-based membrane lipids found in Bacillales.</text>
</comment>
<feature type="binding site" evidence="10">
    <location>
        <position position="41"/>
    </location>
    <ligand>
        <name>Mg(2+)</name>
        <dbReference type="ChEBI" id="CHEBI:18420"/>
    </ligand>
</feature>
<evidence type="ECO:0000256" key="1">
    <source>
        <dbReference type="ARBA" id="ARBA00022516"/>
    </source>
</evidence>
<dbReference type="InterPro" id="IPR008205">
    <property type="entry name" value="GGGP_HepGP_synthase"/>
</dbReference>
<dbReference type="GO" id="GO:0000287">
    <property type="term" value="F:magnesium ion binding"/>
    <property type="evidence" value="ECO:0007669"/>
    <property type="project" value="UniProtKB-UniRule"/>
</dbReference>
<feature type="binding site" evidence="10">
    <location>
        <begin position="160"/>
        <end position="165"/>
    </location>
    <ligand>
        <name>sn-glycerol 1-phosphate</name>
        <dbReference type="ChEBI" id="CHEBI:57685"/>
    </ligand>
</feature>
<evidence type="ECO:0000256" key="5">
    <source>
        <dbReference type="ARBA" id="ARBA00023098"/>
    </source>
</evidence>
<dbReference type="UniPathway" id="UPA00940"/>
<dbReference type="RefSeq" id="WP_155698500.1">
    <property type="nucleotide sequence ID" value="NZ_CP034235.1"/>
</dbReference>
<gene>
    <name evidence="10" type="primary">pcrB</name>
    <name evidence="11" type="ORF">EHS13_00925</name>
</gene>
<evidence type="ECO:0000313" key="12">
    <source>
        <dbReference type="Proteomes" id="UP000426246"/>
    </source>
</evidence>
<dbReference type="OrthoDB" id="2381757at2"/>
<proteinExistence type="inferred from homology"/>
<comment type="pathway">
    <text evidence="10">Membrane lipid metabolism; glycerophospholipid metabolism.</text>
</comment>
<dbReference type="HAMAP" id="MF_00112">
    <property type="entry name" value="GGGP_HepGP_synthase"/>
    <property type="match status" value="1"/>
</dbReference>
<evidence type="ECO:0000256" key="6">
    <source>
        <dbReference type="ARBA" id="ARBA00023209"/>
    </source>
</evidence>
<dbReference type="InterPro" id="IPR038597">
    <property type="entry name" value="GGGP/HepGP_synthase_sf"/>
</dbReference>
<name>A0A6B8RDL8_9BACL</name>
<dbReference type="AlphaFoldDB" id="A0A6B8RDL8"/>
<comment type="catalytic activity">
    <reaction evidence="8 10">
        <text>sn-glycerol 1-phosphate + all-trans-heptaprenyl diphosphate = 3-heptaprenyl-sn-glycero-1-phosphate + diphosphate</text>
        <dbReference type="Rhea" id="RHEA:33495"/>
        <dbReference type="ChEBI" id="CHEBI:33019"/>
        <dbReference type="ChEBI" id="CHEBI:57685"/>
        <dbReference type="ChEBI" id="CHEBI:58206"/>
        <dbReference type="ChEBI" id="CHEBI:64781"/>
        <dbReference type="EC" id="2.5.1.n9"/>
    </reaction>
</comment>
<dbReference type="KEGG" id="ppsc:EHS13_00925"/>
<dbReference type="EC" id="2.5.1.n9" evidence="9 10"/>
<reference evidence="12" key="1">
    <citation type="submission" date="2018-11" db="EMBL/GenBank/DDBJ databases">
        <title>Complete genome sequence of Paenibacillus sp. ML311-T8.</title>
        <authorList>
            <person name="Nam Y.-D."/>
            <person name="Kang J."/>
            <person name="Chung W.-H."/>
            <person name="Park Y.S."/>
        </authorList>
    </citation>
    <scope>NUCLEOTIDE SEQUENCE [LARGE SCALE GENOMIC DNA]</scope>
    <source>
        <strain evidence="12">ML311-T8</strain>
    </source>
</reference>